<feature type="region of interest" description="Disordered" evidence="2">
    <location>
        <begin position="119"/>
        <end position="145"/>
    </location>
</feature>
<feature type="compositionally biased region" description="Low complexity" evidence="2">
    <location>
        <begin position="119"/>
        <end position="136"/>
    </location>
</feature>
<dbReference type="InterPro" id="IPR035965">
    <property type="entry name" value="PAS-like_dom_sf"/>
</dbReference>
<dbReference type="SMART" id="SM00331">
    <property type="entry name" value="PP2C_SIG"/>
    <property type="match status" value="1"/>
</dbReference>
<dbReference type="PROSITE" id="PS50112">
    <property type="entry name" value="PAS"/>
    <property type="match status" value="1"/>
</dbReference>
<dbReference type="InterPro" id="IPR003018">
    <property type="entry name" value="GAF"/>
</dbReference>
<evidence type="ECO:0000259" key="3">
    <source>
        <dbReference type="PROSITE" id="PS50112"/>
    </source>
</evidence>
<protein>
    <submittedName>
        <fullName evidence="4">SpoIIE family protein phosphatase</fullName>
    </submittedName>
</protein>
<dbReference type="PANTHER" id="PTHR43156:SF2">
    <property type="entry name" value="STAGE II SPORULATION PROTEIN E"/>
    <property type="match status" value="1"/>
</dbReference>
<accession>A0A926L2W8</accession>
<dbReference type="Pfam" id="PF13581">
    <property type="entry name" value="HATPase_c_2"/>
    <property type="match status" value="1"/>
</dbReference>
<dbReference type="InterPro" id="IPR003594">
    <property type="entry name" value="HATPase_dom"/>
</dbReference>
<dbReference type="Pfam" id="PF13185">
    <property type="entry name" value="GAF_2"/>
    <property type="match status" value="1"/>
</dbReference>
<dbReference type="Proteomes" id="UP000621210">
    <property type="component" value="Unassembled WGS sequence"/>
</dbReference>
<dbReference type="NCBIfam" id="TIGR00229">
    <property type="entry name" value="sensory_box"/>
    <property type="match status" value="2"/>
</dbReference>
<evidence type="ECO:0000256" key="2">
    <source>
        <dbReference type="SAM" id="MobiDB-lite"/>
    </source>
</evidence>
<dbReference type="SUPFAM" id="SSF55785">
    <property type="entry name" value="PYP-like sensor domain (PAS domain)"/>
    <property type="match status" value="2"/>
</dbReference>
<reference evidence="4" key="1">
    <citation type="submission" date="2020-09" db="EMBL/GenBank/DDBJ databases">
        <title>Streptomyces grisecoloratus sp. nov., isolated from cotton soil.</title>
        <authorList>
            <person name="Xing L."/>
        </authorList>
    </citation>
    <scope>NUCLEOTIDE SEQUENCE</scope>
    <source>
        <strain evidence="4">TRM S81-3</strain>
    </source>
</reference>
<dbReference type="SUPFAM" id="SSF55781">
    <property type="entry name" value="GAF domain-like"/>
    <property type="match status" value="1"/>
</dbReference>
<dbReference type="Pfam" id="PF08448">
    <property type="entry name" value="PAS_4"/>
    <property type="match status" value="2"/>
</dbReference>
<name>A0A926L2W8_9ACTN</name>
<dbReference type="SUPFAM" id="SSF55874">
    <property type="entry name" value="ATPase domain of HSP90 chaperone/DNA topoisomerase II/histidine kinase"/>
    <property type="match status" value="1"/>
</dbReference>
<dbReference type="Gene3D" id="3.30.565.10">
    <property type="entry name" value="Histidine kinase-like ATPase, C-terminal domain"/>
    <property type="match status" value="1"/>
</dbReference>
<dbReference type="SUPFAM" id="SSF81606">
    <property type="entry name" value="PP2C-like"/>
    <property type="match status" value="1"/>
</dbReference>
<dbReference type="Gene3D" id="3.30.450.20">
    <property type="entry name" value="PAS domain"/>
    <property type="match status" value="2"/>
</dbReference>
<dbReference type="InterPro" id="IPR036457">
    <property type="entry name" value="PPM-type-like_dom_sf"/>
</dbReference>
<dbReference type="InterPro" id="IPR029016">
    <property type="entry name" value="GAF-like_dom_sf"/>
</dbReference>
<evidence type="ECO:0000313" key="5">
    <source>
        <dbReference type="Proteomes" id="UP000621210"/>
    </source>
</evidence>
<dbReference type="FunFam" id="3.30.565.10:FF:000028">
    <property type="entry name" value="PAS sensor protein"/>
    <property type="match status" value="1"/>
</dbReference>
<dbReference type="Gene3D" id="3.60.40.10">
    <property type="entry name" value="PPM-type phosphatase domain"/>
    <property type="match status" value="1"/>
</dbReference>
<keyword evidence="1" id="KW-0378">Hydrolase</keyword>
<dbReference type="RefSeq" id="WP_188182527.1">
    <property type="nucleotide sequence ID" value="NZ_JACVQF010000200.1"/>
</dbReference>
<dbReference type="AlphaFoldDB" id="A0A926L2W8"/>
<dbReference type="CDD" id="cd16936">
    <property type="entry name" value="HATPase_RsbW-like"/>
    <property type="match status" value="1"/>
</dbReference>
<gene>
    <name evidence="4" type="ORF">H0H10_20710</name>
</gene>
<dbReference type="GO" id="GO:0016791">
    <property type="term" value="F:phosphatase activity"/>
    <property type="evidence" value="ECO:0007669"/>
    <property type="project" value="TreeGrafter"/>
</dbReference>
<feature type="domain" description="PAS" evidence="3">
    <location>
        <begin position="19"/>
        <end position="52"/>
    </location>
</feature>
<evidence type="ECO:0000256" key="1">
    <source>
        <dbReference type="ARBA" id="ARBA00022801"/>
    </source>
</evidence>
<keyword evidence="5" id="KW-1185">Reference proteome</keyword>
<dbReference type="Pfam" id="PF07228">
    <property type="entry name" value="SpoIIE"/>
    <property type="match status" value="1"/>
</dbReference>
<dbReference type="CDD" id="cd00130">
    <property type="entry name" value="PAS"/>
    <property type="match status" value="2"/>
</dbReference>
<organism evidence="4 5">
    <name type="scientific">Streptomyces griseicoloratus</name>
    <dbReference type="NCBI Taxonomy" id="2752516"/>
    <lineage>
        <taxon>Bacteria</taxon>
        <taxon>Bacillati</taxon>
        <taxon>Actinomycetota</taxon>
        <taxon>Actinomycetes</taxon>
        <taxon>Kitasatosporales</taxon>
        <taxon>Streptomycetaceae</taxon>
        <taxon>Streptomyces</taxon>
    </lineage>
</organism>
<sequence>MTGPATNDGTEPGDPFINSDAVAVMAPDGALSAWSPGAQRLLGFSAAEAVGRPAAELLAAPLSTAARERLAGQQGWTGPAVLHDRDGALVECLLRMRPLTTADGCTGCFLEAARQQAPASLPEPASLAESAPSPELTSPRHGEDEGRNEDLLLRWAFYQFPFALAIHDTKGRILRLNPAMGQQWGASESDLRGHRIAENPPLPQFEVSGQTVDRVLATGVPEQFEHQVRVPGEQYAHAWIVHVIPLKDRTGTVHGVQVAVLDFSEQSVARERLALLNEASRRIGSSLDVARTAQEMADVAVPSCADFVSVELLDAVLLGDEPTPIPVGGTMELRRTAVRSVDLGAVAVGGPAHYPKFSPLARCLATGRGSVYGIADPEVVRWLDQDPGKAAWVRRRRPHSLLAVPLRARGVNLGAALFARMDRSMPPYTEDDLRVAEELAARAAVCIDNARRYTRERTTTLALQHSLLPQGIPEQAAVDVAGRYLPAGSQAGVGGDWFDVIPLSGARVALVVGDVVGHGLHASAAMGRLRTAVRTLADVDLAPDELLAHLDDLVIRLSAGLETGADPPTADLGATCLYTVYDPVSRMCSLASAGHPWPALVTPGGATEFVELPTGPPLGLGGHPFESVEIELSAGSLLALYTDGLIAGHSRDIGAGLQALSTALDAAVPSLETTCDNVLKALLDERRPADDVALLVARTRALDSRAVGQWDLPADPAVVAEARSLTAAQLHAWQLDELTFTAELVISELVTNAIRYAAPPIQLRLIMDRALICEVSDASSTAPHLRRARIFDEGGRGLMLVAQLTERWGTRYTGTGKIIWAEMPLPAEGEPARRAGSL</sequence>
<dbReference type="SMART" id="SM00091">
    <property type="entry name" value="PAS"/>
    <property type="match status" value="2"/>
</dbReference>
<dbReference type="EMBL" id="JACVQF010000200">
    <property type="protein sequence ID" value="MBD0421545.1"/>
    <property type="molecule type" value="Genomic_DNA"/>
</dbReference>
<dbReference type="InterPro" id="IPR036890">
    <property type="entry name" value="HATPase_C_sf"/>
</dbReference>
<dbReference type="InterPro" id="IPR000014">
    <property type="entry name" value="PAS"/>
</dbReference>
<dbReference type="FunFam" id="3.60.40.10:FF:000031">
    <property type="entry name" value="PAS sensor protein"/>
    <property type="match status" value="1"/>
</dbReference>
<dbReference type="InterPro" id="IPR013656">
    <property type="entry name" value="PAS_4"/>
</dbReference>
<dbReference type="FunFam" id="3.30.450.40:FF:000035">
    <property type="entry name" value="PAS sensor protein"/>
    <property type="match status" value="1"/>
</dbReference>
<dbReference type="Gene3D" id="3.30.450.40">
    <property type="match status" value="1"/>
</dbReference>
<comment type="caution">
    <text evidence="4">The sequence shown here is derived from an EMBL/GenBank/DDBJ whole genome shotgun (WGS) entry which is preliminary data.</text>
</comment>
<proteinExistence type="predicted"/>
<dbReference type="InterPro" id="IPR001932">
    <property type="entry name" value="PPM-type_phosphatase-like_dom"/>
</dbReference>
<reference evidence="4" key="2">
    <citation type="submission" date="2020-09" db="EMBL/GenBank/DDBJ databases">
        <authorList>
            <person name="Luo X."/>
        </authorList>
    </citation>
    <scope>NUCLEOTIDE SEQUENCE</scope>
    <source>
        <strain evidence="4">TRM S81-3</strain>
    </source>
</reference>
<dbReference type="PANTHER" id="PTHR43156">
    <property type="entry name" value="STAGE II SPORULATION PROTEIN E-RELATED"/>
    <property type="match status" value="1"/>
</dbReference>
<dbReference type="InterPro" id="IPR052016">
    <property type="entry name" value="Bact_Sigma-Reg"/>
</dbReference>
<evidence type="ECO:0000313" key="4">
    <source>
        <dbReference type="EMBL" id="MBD0421545.1"/>
    </source>
</evidence>